<dbReference type="EMBL" id="JAILXK010000001">
    <property type="protein sequence ID" value="MBY4636547.1"/>
    <property type="molecule type" value="Genomic_DNA"/>
</dbReference>
<proteinExistence type="predicted"/>
<accession>A0ABS7MC05</accession>
<reference evidence="1" key="1">
    <citation type="submission" date="2021-08" db="EMBL/GenBank/DDBJ databases">
        <title>Sphingopyxis panaciterrulae sp. nov., isolated from the surface water of the Yellow Sea.</title>
        <authorList>
            <person name="Gao Z."/>
            <person name="Zhang D."/>
            <person name="Zhang A."/>
        </authorList>
    </citation>
    <scope>NUCLEOTIDE SEQUENCE</scope>
    <source>
        <strain evidence="1">XHP0097</strain>
    </source>
</reference>
<gene>
    <name evidence="1" type="ORF">K5P26_05265</name>
</gene>
<evidence type="ECO:0000313" key="2">
    <source>
        <dbReference type="Proteomes" id="UP001166571"/>
    </source>
</evidence>
<comment type="caution">
    <text evidence="1">The sequence shown here is derived from an EMBL/GenBank/DDBJ whole genome shotgun (WGS) entry which is preliminary data.</text>
</comment>
<protein>
    <submittedName>
        <fullName evidence="1">Uncharacterized protein</fullName>
    </submittedName>
</protein>
<dbReference type="Proteomes" id="UP001166571">
    <property type="component" value="Unassembled WGS sequence"/>
</dbReference>
<name>A0ABS7MC05_9SPHN</name>
<evidence type="ECO:0000313" key="1">
    <source>
        <dbReference type="EMBL" id="MBY4636547.1"/>
    </source>
</evidence>
<sequence>MTKKTKKPEALNDAALDNVTGGIGLLLPAVQKVREAAASEEDDKVIIAAGPGGGPHVKVFDGSTGG</sequence>
<dbReference type="RefSeq" id="WP_201925840.1">
    <property type="nucleotide sequence ID" value="NZ_JAERPO010000001.1"/>
</dbReference>
<keyword evidence="2" id="KW-1185">Reference proteome</keyword>
<organism evidence="1 2">
    <name type="scientific">Sphingopyxis jiangsuensis</name>
    <dbReference type="NCBI Taxonomy" id="2871171"/>
    <lineage>
        <taxon>Bacteria</taxon>
        <taxon>Pseudomonadati</taxon>
        <taxon>Pseudomonadota</taxon>
        <taxon>Alphaproteobacteria</taxon>
        <taxon>Sphingomonadales</taxon>
        <taxon>Sphingomonadaceae</taxon>
        <taxon>Sphingopyxis</taxon>
    </lineage>
</organism>